<evidence type="ECO:0000313" key="4">
    <source>
        <dbReference type="Proteomes" id="UP000766570"/>
    </source>
</evidence>
<accession>A0ABS4WAA1</accession>
<evidence type="ECO:0000256" key="1">
    <source>
        <dbReference type="SAM" id="MobiDB-lite"/>
    </source>
</evidence>
<feature type="transmembrane region" description="Helical" evidence="2">
    <location>
        <begin position="6"/>
        <end position="29"/>
    </location>
</feature>
<keyword evidence="2" id="KW-0472">Membrane</keyword>
<feature type="region of interest" description="Disordered" evidence="1">
    <location>
        <begin position="50"/>
        <end position="70"/>
    </location>
</feature>
<reference evidence="3 4" key="1">
    <citation type="submission" date="2021-03" db="EMBL/GenBank/DDBJ databases">
        <title>Sequencing the genomes of 1000 actinobacteria strains.</title>
        <authorList>
            <person name="Klenk H.-P."/>
        </authorList>
    </citation>
    <scope>NUCLEOTIDE SEQUENCE [LARGE SCALE GENOMIC DNA]</scope>
    <source>
        <strain evidence="3 4">DSM 15454</strain>
    </source>
</reference>
<organism evidence="3 4">
    <name type="scientific">Paeniglutamicibacter psychrophenolicus</name>
    <dbReference type="NCBI Taxonomy" id="257454"/>
    <lineage>
        <taxon>Bacteria</taxon>
        <taxon>Bacillati</taxon>
        <taxon>Actinomycetota</taxon>
        <taxon>Actinomycetes</taxon>
        <taxon>Micrococcales</taxon>
        <taxon>Micrococcaceae</taxon>
        <taxon>Paeniglutamicibacter</taxon>
    </lineage>
</organism>
<protein>
    <submittedName>
        <fullName evidence="3">Uncharacterized protein</fullName>
    </submittedName>
</protein>
<keyword evidence="4" id="KW-1185">Reference proteome</keyword>
<dbReference type="Proteomes" id="UP000766570">
    <property type="component" value="Unassembled WGS sequence"/>
</dbReference>
<evidence type="ECO:0000256" key="2">
    <source>
        <dbReference type="SAM" id="Phobius"/>
    </source>
</evidence>
<keyword evidence="2" id="KW-1133">Transmembrane helix</keyword>
<keyword evidence="2" id="KW-0812">Transmembrane</keyword>
<name>A0ABS4WAA1_9MICC</name>
<dbReference type="EMBL" id="JAGIOE010000001">
    <property type="protein sequence ID" value="MBP2373137.1"/>
    <property type="molecule type" value="Genomic_DNA"/>
</dbReference>
<proteinExistence type="predicted"/>
<comment type="caution">
    <text evidence="3">The sequence shown here is derived from an EMBL/GenBank/DDBJ whole genome shotgun (WGS) entry which is preliminary data.</text>
</comment>
<evidence type="ECO:0000313" key="3">
    <source>
        <dbReference type="EMBL" id="MBP2373137.1"/>
    </source>
</evidence>
<sequence length="70" mass="7789">MWAVAGFPAAAHMGIAMSGLTLLITLTAFPPVKPEVNRLWQTLMHQAFESVNSDEPRKRHEPRQPAAPIR</sequence>
<gene>
    <name evidence="3" type="ORF">JOF46_001049</name>
</gene>